<evidence type="ECO:0000313" key="2">
    <source>
        <dbReference type="Proteomes" id="UP000326921"/>
    </source>
</evidence>
<dbReference type="Proteomes" id="UP000326921">
    <property type="component" value="Chromosome"/>
</dbReference>
<dbReference type="RefSeq" id="WP_153511542.1">
    <property type="nucleotide sequence ID" value="NZ_CP045652.1"/>
</dbReference>
<organism evidence="1 2">
    <name type="scientific">Sphingobacterium zhuxiongii</name>
    <dbReference type="NCBI Taxonomy" id="2662364"/>
    <lineage>
        <taxon>Bacteria</taxon>
        <taxon>Pseudomonadati</taxon>
        <taxon>Bacteroidota</taxon>
        <taxon>Sphingobacteriia</taxon>
        <taxon>Sphingobacteriales</taxon>
        <taxon>Sphingobacteriaceae</taxon>
        <taxon>Sphingobacterium</taxon>
    </lineage>
</organism>
<dbReference type="AlphaFoldDB" id="A0A5Q0QGD9"/>
<accession>A0A5Q0QGD9</accession>
<dbReference type="InterPro" id="IPR032066">
    <property type="entry name" value="GP3_package"/>
</dbReference>
<name>A0A5Q0QGD9_9SPHI</name>
<reference evidence="1 2" key="1">
    <citation type="submission" date="2019-10" db="EMBL/GenBank/DDBJ databases">
        <authorList>
            <person name="Dong K."/>
        </authorList>
    </citation>
    <scope>NUCLEOTIDE SEQUENCE [LARGE SCALE GENOMIC DNA]</scope>
    <source>
        <strain evidence="2">dk4302</strain>
    </source>
</reference>
<gene>
    <name evidence="1" type="ORF">GFH32_10295</name>
</gene>
<protein>
    <submittedName>
        <fullName evidence="1">DNA packaging protein</fullName>
    </submittedName>
</protein>
<proteinExistence type="predicted"/>
<evidence type="ECO:0000313" key="1">
    <source>
        <dbReference type="EMBL" id="QGA26692.1"/>
    </source>
</evidence>
<dbReference type="EMBL" id="CP045652">
    <property type="protein sequence ID" value="QGA26692.1"/>
    <property type="molecule type" value="Genomic_DNA"/>
</dbReference>
<dbReference type="Pfam" id="PF16677">
    <property type="entry name" value="GP3_package"/>
    <property type="match status" value="1"/>
</dbReference>
<sequence>MAAPKGNQFWKLRSKHGRDKLFTSPEMLWDASCEYFQWCDENPWVKNEAVKSGELAGTIIRVPTSRPYTLTGLCLYLDCNTKYFSDFEANLTESEKDFSEVITRVRETIYSQKFEGAAVGAFNANIISRDLGLADKQEHDVSAKIEQITGMVIK</sequence>
<keyword evidence="2" id="KW-1185">Reference proteome</keyword>
<dbReference type="KEGG" id="sphe:GFH32_10295"/>
<dbReference type="Gene3D" id="1.10.132.80">
    <property type="match status" value="1"/>
</dbReference>